<dbReference type="Pfam" id="PF13041">
    <property type="entry name" value="PPR_2"/>
    <property type="match status" value="1"/>
</dbReference>
<dbReference type="GO" id="GO:0009507">
    <property type="term" value="C:chloroplast"/>
    <property type="evidence" value="ECO:0007669"/>
    <property type="project" value="TreeGrafter"/>
</dbReference>
<dbReference type="AlphaFoldDB" id="A0A6A6KSF8"/>
<dbReference type="InterPro" id="IPR011990">
    <property type="entry name" value="TPR-like_helical_dom_sf"/>
</dbReference>
<proteinExistence type="inferred from homology"/>
<keyword evidence="2" id="KW-0677">Repeat</keyword>
<evidence type="ECO:0000313" key="4">
    <source>
        <dbReference type="EMBL" id="KAF2291175.1"/>
    </source>
</evidence>
<sequence length="73" mass="8188">MCRSGRTNIAVQVLDEMERKAMEIFYQMLREGCFPDAVVYYKLISGLSQAGKMDDAVSVLSKLKEAGFHPDVV</sequence>
<dbReference type="Gene3D" id="1.25.40.10">
    <property type="entry name" value="Tetratricopeptide repeat domain"/>
    <property type="match status" value="1"/>
</dbReference>
<accession>A0A6A6KSF8</accession>
<dbReference type="Pfam" id="PF01535">
    <property type="entry name" value="PPR"/>
    <property type="match status" value="1"/>
</dbReference>
<evidence type="ECO:0000256" key="1">
    <source>
        <dbReference type="ARBA" id="ARBA00007626"/>
    </source>
</evidence>
<dbReference type="PROSITE" id="PS51375">
    <property type="entry name" value="PPR"/>
    <property type="match status" value="1"/>
</dbReference>
<evidence type="ECO:0000256" key="3">
    <source>
        <dbReference type="PROSITE-ProRule" id="PRU00708"/>
    </source>
</evidence>
<dbReference type="PANTHER" id="PTHR47936:SF1">
    <property type="entry name" value="PENTATRICOPEPTIDE REPEAT-CONTAINING PROTEIN GUN1, CHLOROPLASTIC"/>
    <property type="match status" value="1"/>
</dbReference>
<reference evidence="4 5" key="1">
    <citation type="journal article" date="2020" name="Mol. Plant">
        <title>The Chromosome-Based Rubber Tree Genome Provides New Insights into Spurge Genome Evolution and Rubber Biosynthesis.</title>
        <authorList>
            <person name="Liu J."/>
            <person name="Shi C."/>
            <person name="Shi C.C."/>
            <person name="Li W."/>
            <person name="Zhang Q.J."/>
            <person name="Zhang Y."/>
            <person name="Li K."/>
            <person name="Lu H.F."/>
            <person name="Shi C."/>
            <person name="Zhu S.T."/>
            <person name="Xiao Z.Y."/>
            <person name="Nan H."/>
            <person name="Yue Y."/>
            <person name="Zhu X.G."/>
            <person name="Wu Y."/>
            <person name="Hong X.N."/>
            <person name="Fan G.Y."/>
            <person name="Tong Y."/>
            <person name="Zhang D."/>
            <person name="Mao C.L."/>
            <person name="Liu Y.L."/>
            <person name="Hao S.J."/>
            <person name="Liu W.Q."/>
            <person name="Lv M.Q."/>
            <person name="Zhang H.B."/>
            <person name="Liu Y."/>
            <person name="Hu-Tang G.R."/>
            <person name="Wang J.P."/>
            <person name="Wang J.H."/>
            <person name="Sun Y.H."/>
            <person name="Ni S.B."/>
            <person name="Chen W.B."/>
            <person name="Zhang X.C."/>
            <person name="Jiao Y.N."/>
            <person name="Eichler E.E."/>
            <person name="Li G.H."/>
            <person name="Liu X."/>
            <person name="Gao L.Z."/>
        </authorList>
    </citation>
    <scope>NUCLEOTIDE SEQUENCE [LARGE SCALE GENOMIC DNA]</scope>
    <source>
        <strain evidence="5">cv. GT1</strain>
        <tissue evidence="4">Leaf</tissue>
    </source>
</reference>
<dbReference type="GO" id="GO:0031930">
    <property type="term" value="P:mitochondria-nucleus signaling pathway"/>
    <property type="evidence" value="ECO:0007669"/>
    <property type="project" value="TreeGrafter"/>
</dbReference>
<keyword evidence="5" id="KW-1185">Reference proteome</keyword>
<comment type="similarity">
    <text evidence="1">Belongs to the PPR family. P subfamily.</text>
</comment>
<dbReference type="PANTHER" id="PTHR47936">
    <property type="entry name" value="PPR_LONG DOMAIN-CONTAINING PROTEIN"/>
    <property type="match status" value="1"/>
</dbReference>
<organism evidence="4 5">
    <name type="scientific">Hevea brasiliensis</name>
    <name type="common">Para rubber tree</name>
    <name type="synonym">Siphonia brasiliensis</name>
    <dbReference type="NCBI Taxonomy" id="3981"/>
    <lineage>
        <taxon>Eukaryota</taxon>
        <taxon>Viridiplantae</taxon>
        <taxon>Streptophyta</taxon>
        <taxon>Embryophyta</taxon>
        <taxon>Tracheophyta</taxon>
        <taxon>Spermatophyta</taxon>
        <taxon>Magnoliopsida</taxon>
        <taxon>eudicotyledons</taxon>
        <taxon>Gunneridae</taxon>
        <taxon>Pentapetalae</taxon>
        <taxon>rosids</taxon>
        <taxon>fabids</taxon>
        <taxon>Malpighiales</taxon>
        <taxon>Euphorbiaceae</taxon>
        <taxon>Crotonoideae</taxon>
        <taxon>Micrandreae</taxon>
        <taxon>Hevea</taxon>
    </lineage>
</organism>
<dbReference type="InterPro" id="IPR002885">
    <property type="entry name" value="PPR_rpt"/>
</dbReference>
<name>A0A6A6KSF8_HEVBR</name>
<dbReference type="Proteomes" id="UP000467840">
    <property type="component" value="Chromosome 2"/>
</dbReference>
<comment type="caution">
    <text evidence="4">The sequence shown here is derived from an EMBL/GenBank/DDBJ whole genome shotgun (WGS) entry which is preliminary data.</text>
</comment>
<dbReference type="NCBIfam" id="TIGR00756">
    <property type="entry name" value="PPR"/>
    <property type="match status" value="2"/>
</dbReference>
<evidence type="ECO:0000256" key="2">
    <source>
        <dbReference type="ARBA" id="ARBA00022737"/>
    </source>
</evidence>
<evidence type="ECO:0000313" key="5">
    <source>
        <dbReference type="Proteomes" id="UP000467840"/>
    </source>
</evidence>
<protein>
    <recommendedName>
        <fullName evidence="6">Pentacotripeptide-repeat region of PRORP domain-containing protein</fullName>
    </recommendedName>
</protein>
<evidence type="ECO:0008006" key="6">
    <source>
        <dbReference type="Google" id="ProtNLM"/>
    </source>
</evidence>
<gene>
    <name evidence="4" type="ORF">GH714_020527</name>
</gene>
<feature type="repeat" description="PPR" evidence="3">
    <location>
        <begin position="36"/>
        <end position="70"/>
    </location>
</feature>
<dbReference type="EMBL" id="JAAGAX010000015">
    <property type="protein sequence ID" value="KAF2291175.1"/>
    <property type="molecule type" value="Genomic_DNA"/>
</dbReference>
<dbReference type="GO" id="GO:0010019">
    <property type="term" value="P:chloroplast-nucleus signaling pathway"/>
    <property type="evidence" value="ECO:0007669"/>
    <property type="project" value="TreeGrafter"/>
</dbReference>